<keyword evidence="9" id="KW-0808">Transferase</keyword>
<dbReference type="Proteomes" id="UP001634007">
    <property type="component" value="Unassembled WGS sequence"/>
</dbReference>
<evidence type="ECO:0000256" key="6">
    <source>
        <dbReference type="ARBA" id="ARBA00022527"/>
    </source>
</evidence>
<comment type="catalytic activity">
    <reaction evidence="21">
        <text>L-seryl-[protein] + ATP = O-phospho-L-seryl-[protein] + ADP + H(+)</text>
        <dbReference type="Rhea" id="RHEA:17989"/>
        <dbReference type="Rhea" id="RHEA-COMP:9863"/>
        <dbReference type="Rhea" id="RHEA-COMP:11604"/>
        <dbReference type="ChEBI" id="CHEBI:15378"/>
        <dbReference type="ChEBI" id="CHEBI:29999"/>
        <dbReference type="ChEBI" id="CHEBI:30616"/>
        <dbReference type="ChEBI" id="CHEBI:83421"/>
        <dbReference type="ChEBI" id="CHEBI:456216"/>
        <dbReference type="EC" id="2.7.11.1"/>
    </reaction>
</comment>
<keyword evidence="12" id="KW-0677">Repeat</keyword>
<dbReference type="InterPro" id="IPR017441">
    <property type="entry name" value="Protein_kinase_ATP_BS"/>
</dbReference>
<dbReference type="FunFam" id="3.80.10.10:FF:000288">
    <property type="entry name" value="LRR receptor-like serine/threonine-protein kinase EFR"/>
    <property type="match status" value="1"/>
</dbReference>
<dbReference type="FunFam" id="1.10.510.10:FF:000358">
    <property type="entry name" value="Putative leucine-rich repeat receptor-like serine/threonine-protein kinase"/>
    <property type="match status" value="1"/>
</dbReference>
<evidence type="ECO:0000256" key="18">
    <source>
        <dbReference type="ARBA" id="ARBA00023170"/>
    </source>
</evidence>
<evidence type="ECO:0000256" key="22">
    <source>
        <dbReference type="PROSITE-ProRule" id="PRU10141"/>
    </source>
</evidence>
<comment type="similarity">
    <text evidence="2">Belongs to the protein kinase superfamily. Ser/Thr protein kinase family.</text>
</comment>
<evidence type="ECO:0000256" key="11">
    <source>
        <dbReference type="ARBA" id="ARBA00022729"/>
    </source>
</evidence>
<dbReference type="Gene3D" id="3.30.200.20">
    <property type="entry name" value="Phosphorylase Kinase, domain 1"/>
    <property type="match status" value="1"/>
</dbReference>
<name>A0ABD3KEH0_EUCGL</name>
<evidence type="ECO:0000313" key="25">
    <source>
        <dbReference type="EMBL" id="KAL3735371.1"/>
    </source>
</evidence>
<keyword evidence="8" id="KW-0433">Leucine-rich repeat</keyword>
<dbReference type="Pfam" id="PF08263">
    <property type="entry name" value="LRRNT_2"/>
    <property type="match status" value="1"/>
</dbReference>
<evidence type="ECO:0000256" key="1">
    <source>
        <dbReference type="ARBA" id="ARBA00004251"/>
    </source>
</evidence>
<dbReference type="GO" id="GO:0005886">
    <property type="term" value="C:plasma membrane"/>
    <property type="evidence" value="ECO:0007669"/>
    <property type="project" value="UniProtKB-SubCell"/>
</dbReference>
<dbReference type="PROSITE" id="PS00107">
    <property type="entry name" value="PROTEIN_KINASE_ATP"/>
    <property type="match status" value="1"/>
</dbReference>
<comment type="catalytic activity">
    <reaction evidence="20">
        <text>L-threonyl-[protein] + ATP = O-phospho-L-threonyl-[protein] + ADP + H(+)</text>
        <dbReference type="Rhea" id="RHEA:46608"/>
        <dbReference type="Rhea" id="RHEA-COMP:11060"/>
        <dbReference type="Rhea" id="RHEA-COMP:11605"/>
        <dbReference type="ChEBI" id="CHEBI:15378"/>
        <dbReference type="ChEBI" id="CHEBI:30013"/>
        <dbReference type="ChEBI" id="CHEBI:30616"/>
        <dbReference type="ChEBI" id="CHEBI:61977"/>
        <dbReference type="ChEBI" id="CHEBI:456216"/>
        <dbReference type="EC" id="2.7.11.1"/>
    </reaction>
</comment>
<evidence type="ECO:0000256" key="23">
    <source>
        <dbReference type="SAM" id="Phobius"/>
    </source>
</evidence>
<keyword evidence="7" id="KW-0597">Phosphoprotein</keyword>
<evidence type="ECO:0000313" key="26">
    <source>
        <dbReference type="Proteomes" id="UP001634007"/>
    </source>
</evidence>
<dbReference type="Pfam" id="PF00069">
    <property type="entry name" value="Pkinase"/>
    <property type="match status" value="1"/>
</dbReference>
<dbReference type="FunFam" id="3.80.10.10:FF:000041">
    <property type="entry name" value="LRR receptor-like serine/threonine-protein kinase ERECTA"/>
    <property type="match status" value="1"/>
</dbReference>
<evidence type="ECO:0000256" key="3">
    <source>
        <dbReference type="ARBA" id="ARBA00009592"/>
    </source>
</evidence>
<comment type="similarity">
    <text evidence="3">Belongs to the RLP family.</text>
</comment>
<keyword evidence="26" id="KW-1185">Reference proteome</keyword>
<comment type="subcellular location">
    <subcellularLocation>
        <location evidence="1">Cell membrane</location>
        <topology evidence="1">Single-pass type I membrane protein</topology>
    </subcellularLocation>
</comment>
<dbReference type="PANTHER" id="PTHR48053">
    <property type="entry name" value="LEUCINE RICH REPEAT FAMILY PROTEIN, EXPRESSED"/>
    <property type="match status" value="1"/>
</dbReference>
<dbReference type="InterPro" id="IPR013210">
    <property type="entry name" value="LRR_N_plant-typ"/>
</dbReference>
<reference evidence="25 26" key="1">
    <citation type="submission" date="2024-11" db="EMBL/GenBank/DDBJ databases">
        <title>Chromosome-level genome assembly of Eucalyptus globulus Labill. provides insights into its genome evolution.</title>
        <authorList>
            <person name="Li X."/>
        </authorList>
    </citation>
    <scope>NUCLEOTIDE SEQUENCE [LARGE SCALE GENOMIC DNA]</scope>
    <source>
        <strain evidence="25">CL2024</strain>
        <tissue evidence="25">Fresh tender leaves</tissue>
    </source>
</reference>
<keyword evidence="5" id="KW-1003">Cell membrane</keyword>
<organism evidence="25 26">
    <name type="scientific">Eucalyptus globulus</name>
    <name type="common">Tasmanian blue gum</name>
    <dbReference type="NCBI Taxonomy" id="34317"/>
    <lineage>
        <taxon>Eukaryota</taxon>
        <taxon>Viridiplantae</taxon>
        <taxon>Streptophyta</taxon>
        <taxon>Embryophyta</taxon>
        <taxon>Tracheophyta</taxon>
        <taxon>Spermatophyta</taxon>
        <taxon>Magnoliopsida</taxon>
        <taxon>eudicotyledons</taxon>
        <taxon>Gunneridae</taxon>
        <taxon>Pentapetalae</taxon>
        <taxon>rosids</taxon>
        <taxon>malvids</taxon>
        <taxon>Myrtales</taxon>
        <taxon>Myrtaceae</taxon>
        <taxon>Myrtoideae</taxon>
        <taxon>Eucalypteae</taxon>
        <taxon>Eucalyptus</taxon>
    </lineage>
</organism>
<evidence type="ECO:0000256" key="13">
    <source>
        <dbReference type="ARBA" id="ARBA00022741"/>
    </source>
</evidence>
<keyword evidence="18" id="KW-0675">Receptor</keyword>
<evidence type="ECO:0000256" key="8">
    <source>
        <dbReference type="ARBA" id="ARBA00022614"/>
    </source>
</evidence>
<evidence type="ECO:0000256" key="14">
    <source>
        <dbReference type="ARBA" id="ARBA00022777"/>
    </source>
</evidence>
<evidence type="ECO:0000256" key="15">
    <source>
        <dbReference type="ARBA" id="ARBA00022840"/>
    </source>
</evidence>
<dbReference type="PRINTS" id="PR00019">
    <property type="entry name" value="LEURICHRPT"/>
</dbReference>
<keyword evidence="16 23" id="KW-1133">Transmembrane helix</keyword>
<evidence type="ECO:0000256" key="19">
    <source>
        <dbReference type="ARBA" id="ARBA00023180"/>
    </source>
</evidence>
<keyword evidence="11" id="KW-0732">Signal</keyword>
<dbReference type="InterPro" id="IPR032675">
    <property type="entry name" value="LRR_dom_sf"/>
</dbReference>
<evidence type="ECO:0000259" key="24">
    <source>
        <dbReference type="PROSITE" id="PS50011"/>
    </source>
</evidence>
<accession>A0ABD3KEH0</accession>
<dbReference type="InterPro" id="IPR008271">
    <property type="entry name" value="Ser/Thr_kinase_AS"/>
</dbReference>
<evidence type="ECO:0000256" key="17">
    <source>
        <dbReference type="ARBA" id="ARBA00023136"/>
    </source>
</evidence>
<dbReference type="SMART" id="SM00369">
    <property type="entry name" value="LRR_TYP"/>
    <property type="match status" value="8"/>
</dbReference>
<evidence type="ECO:0000256" key="2">
    <source>
        <dbReference type="ARBA" id="ARBA00008684"/>
    </source>
</evidence>
<comment type="caution">
    <text evidence="25">The sequence shown here is derived from an EMBL/GenBank/DDBJ whole genome shotgun (WGS) entry which is preliminary data.</text>
</comment>
<protein>
    <recommendedName>
        <fullName evidence="4">non-specific serine/threonine protein kinase</fullName>
        <ecNumber evidence="4">2.7.11.1</ecNumber>
    </recommendedName>
</protein>
<gene>
    <name evidence="25" type="ORF">ACJRO7_024495</name>
</gene>
<dbReference type="Gene3D" id="3.80.10.10">
    <property type="entry name" value="Ribonuclease Inhibitor"/>
    <property type="match status" value="3"/>
</dbReference>
<keyword evidence="6" id="KW-0723">Serine/threonine-protein kinase</keyword>
<dbReference type="EC" id="2.7.11.1" evidence="4"/>
<evidence type="ECO:0000256" key="4">
    <source>
        <dbReference type="ARBA" id="ARBA00012513"/>
    </source>
</evidence>
<feature type="domain" description="Protein kinase" evidence="24">
    <location>
        <begin position="701"/>
        <end position="1004"/>
    </location>
</feature>
<dbReference type="GO" id="GO:0004674">
    <property type="term" value="F:protein serine/threonine kinase activity"/>
    <property type="evidence" value="ECO:0007669"/>
    <property type="project" value="UniProtKB-KW"/>
</dbReference>
<keyword evidence="19" id="KW-0325">Glycoprotein</keyword>
<dbReference type="InterPro" id="IPR025875">
    <property type="entry name" value="Leu-rich_rpt_4"/>
</dbReference>
<evidence type="ECO:0000256" key="10">
    <source>
        <dbReference type="ARBA" id="ARBA00022692"/>
    </source>
</evidence>
<dbReference type="InterPro" id="IPR051716">
    <property type="entry name" value="Plant_RL_S/T_kinase"/>
</dbReference>
<evidence type="ECO:0000256" key="9">
    <source>
        <dbReference type="ARBA" id="ARBA00022679"/>
    </source>
</evidence>
<dbReference type="InterPro" id="IPR000719">
    <property type="entry name" value="Prot_kinase_dom"/>
</dbReference>
<dbReference type="EMBL" id="JBJKBG010000006">
    <property type="protein sequence ID" value="KAL3735371.1"/>
    <property type="molecule type" value="Genomic_DNA"/>
</dbReference>
<dbReference type="GO" id="GO:0005524">
    <property type="term" value="F:ATP binding"/>
    <property type="evidence" value="ECO:0007669"/>
    <property type="project" value="UniProtKB-UniRule"/>
</dbReference>
<proteinExistence type="inferred from homology"/>
<keyword evidence="15 22" id="KW-0067">ATP-binding</keyword>
<dbReference type="SUPFAM" id="SSF52058">
    <property type="entry name" value="L domain-like"/>
    <property type="match status" value="2"/>
</dbReference>
<keyword evidence="10 23" id="KW-0812">Transmembrane</keyword>
<dbReference type="Gene3D" id="1.10.510.10">
    <property type="entry name" value="Transferase(Phosphotransferase) domain 1"/>
    <property type="match status" value="1"/>
</dbReference>
<dbReference type="PANTHER" id="PTHR48053:SF37">
    <property type="entry name" value="LEUCINE-RICH REPEAT PROTEIN KINASE FAMILY PROTEIN"/>
    <property type="match status" value="1"/>
</dbReference>
<evidence type="ECO:0000256" key="12">
    <source>
        <dbReference type="ARBA" id="ARBA00022737"/>
    </source>
</evidence>
<evidence type="ECO:0000256" key="20">
    <source>
        <dbReference type="ARBA" id="ARBA00047899"/>
    </source>
</evidence>
<dbReference type="InterPro" id="IPR011009">
    <property type="entry name" value="Kinase-like_dom_sf"/>
</dbReference>
<dbReference type="InterPro" id="IPR001611">
    <property type="entry name" value="Leu-rich_rpt"/>
</dbReference>
<dbReference type="InterPro" id="IPR003591">
    <property type="entry name" value="Leu-rich_rpt_typical-subtyp"/>
</dbReference>
<keyword evidence="13 22" id="KW-0547">Nucleotide-binding</keyword>
<evidence type="ECO:0000256" key="7">
    <source>
        <dbReference type="ARBA" id="ARBA00022553"/>
    </source>
</evidence>
<dbReference type="SMART" id="SM00220">
    <property type="entry name" value="S_TKc"/>
    <property type="match status" value="1"/>
</dbReference>
<feature type="transmembrane region" description="Helical" evidence="23">
    <location>
        <begin position="6"/>
        <end position="24"/>
    </location>
</feature>
<dbReference type="SUPFAM" id="SSF56112">
    <property type="entry name" value="Protein kinase-like (PK-like)"/>
    <property type="match status" value="1"/>
</dbReference>
<dbReference type="FunFam" id="3.80.10.10:FF:000275">
    <property type="entry name" value="Leucine-rich repeat receptor-like protein kinase"/>
    <property type="match status" value="1"/>
</dbReference>
<dbReference type="PROSITE" id="PS50011">
    <property type="entry name" value="PROTEIN_KINASE_DOM"/>
    <property type="match status" value="1"/>
</dbReference>
<keyword evidence="17 23" id="KW-0472">Membrane</keyword>
<feature type="binding site" evidence="22">
    <location>
        <position position="729"/>
    </location>
    <ligand>
        <name>ATP</name>
        <dbReference type="ChEBI" id="CHEBI:30616"/>
    </ligand>
</feature>
<evidence type="ECO:0000256" key="21">
    <source>
        <dbReference type="ARBA" id="ARBA00048679"/>
    </source>
</evidence>
<dbReference type="AlphaFoldDB" id="A0ABD3KEH0"/>
<evidence type="ECO:0000256" key="16">
    <source>
        <dbReference type="ARBA" id="ARBA00022989"/>
    </source>
</evidence>
<keyword evidence="14" id="KW-0418">Kinase</keyword>
<dbReference type="Pfam" id="PF12799">
    <property type="entry name" value="LRR_4"/>
    <property type="match status" value="1"/>
</dbReference>
<sequence>MENHMAIMFLFFCTHLPLWMILAMQTNQTDRLTLIYFRDSVDEDPLRVLSSWNDSSHHCEWQGVVCGGRHRKKVVSLDLSSKGLGGLLSPHVGNLSFLKSLVLQNNSFRGEIPQSIGHMFHLRRLILSNNSFGREMPTNLSQCSNLEILNLVDNQLVGKIPDELGSLLKLRALGLAKNNLTKSIPHSIGNLSQLYALSVEFNGLQGEIPKTLSKLCGLGFVQLAYNQLTGEIPPAILNMSSIIYFSASDNQLRGSIPPYIGDTLPSLCSLDFHSNLFTGIIPPSLSNASDLRYIYLDHNNFHGLMPTNLGRLKALEAMLLAFNQLRDDFSFITSLTNCSRLVNFVVDHNFLKGQLPDSIGNLSNSIRVIAMSSNTMYGTIPPGIGNLFNLSYLDLSNNSLGGRVPSCIGALHNLHELYLSRNMLTGEIPSSIGNLTLLNRLHLLFNDFYGEMPQSLGNCGQLIELELSNNNLSGSIPWEVLGLSTISIIFSLAHNHLSGSLPSQVGSLTNLVELDLSYNKLTGPIPSSMSKCLLLGRLSLAVNSFHGEIPLALVTLRGLQELDISHNDLSGEIPSFLAQLTDLKYLNLSSNKLEGEVPKQGVFLNASVVFVFENRNLCGGLAEQNLPSCKSNTSKPLQTKKFRVIATVAAVLSYFILCLCLFIFWYQRKKSKKNTCSTELPFEHKFSMVSYEDLFRATDGFSKNNVIGKGRYGIVYKATTQEGGWVAAKVLNLGHRGALKSIISECRTLGAIRHRNLVKILNVCSSVDYHGNDFKALLYEYMANGSLENWIHQGNAEYVDHKHEHGKLGHLGLMQRIDIAIDIASAIKYLHRDCSPKIVHGDLKPSNILLDNEMMGRVGDFGLATISSAATTEAMDIDDHSSSLVVRGSVGYVPPEYGMGDMVSTQGDVYSYGIVLLEMLTGRRPIEEAFKDHLNLHNFVKVTLPDRVMEIVDSAIFNGESENDVERMRDCIASILRIGVACSMESSRDRMDVAEALKELHKIRARYGSK</sequence>
<feature type="transmembrane region" description="Helical" evidence="23">
    <location>
        <begin position="644"/>
        <end position="666"/>
    </location>
</feature>
<evidence type="ECO:0000256" key="5">
    <source>
        <dbReference type="ARBA" id="ARBA00022475"/>
    </source>
</evidence>
<dbReference type="PROSITE" id="PS00108">
    <property type="entry name" value="PROTEIN_KINASE_ST"/>
    <property type="match status" value="1"/>
</dbReference>
<dbReference type="Pfam" id="PF00560">
    <property type="entry name" value="LRR_1"/>
    <property type="match status" value="9"/>
</dbReference>